<evidence type="ECO:0000313" key="7">
    <source>
        <dbReference type="Proteomes" id="UP000284178"/>
    </source>
</evidence>
<dbReference type="PANTHER" id="PTHR43400:SF10">
    <property type="entry name" value="3-OXOSTEROID 1-DEHYDROGENASE"/>
    <property type="match status" value="1"/>
</dbReference>
<dbReference type="PANTHER" id="PTHR43400">
    <property type="entry name" value="FUMARATE REDUCTASE"/>
    <property type="match status" value="1"/>
</dbReference>
<dbReference type="PRINTS" id="PR00368">
    <property type="entry name" value="FADPNR"/>
</dbReference>
<dbReference type="Pfam" id="PF00890">
    <property type="entry name" value="FAD_binding_2"/>
    <property type="match status" value="1"/>
</dbReference>
<proteinExistence type="predicted"/>
<keyword evidence="2" id="KW-0285">Flavoprotein</keyword>
<feature type="domain" description="FAD-dependent oxidoreductase 2 FAD-binding" evidence="5">
    <location>
        <begin position="104"/>
        <end position="539"/>
    </location>
</feature>
<name>A0A412FZ37_9FIRM</name>
<dbReference type="Proteomes" id="UP000284178">
    <property type="component" value="Unassembled WGS sequence"/>
</dbReference>
<sequence>MKKEKTNRRESMSNSNKIKGISRRDFLKGTAAGALGVAAAGLLGGCASTPEKQECPPCEPTPSASSAGWPAVEALEPKVPMEGVVAFVKEPIADSEIVKTENVDVVVCGMGPAGFAASIASAQQGLKTVVLEKGQVGTYRSATIGGLTDRIHKKYGVEFDAKQWLDDAMVNSMFYGNQAIYQRWIDTQEEAINWFLDLFGLPDEDFKLTFAAGDFPDFYEPYDPTSLSRSWNTSINIPLAPAEIVELLTSKVKEAGAEVLMETPACQLIKEDGKVVGVIAKTAEGYVKYLCAKGVVLATGGYEFNPTKLKECCRPRDLALNHWMNGTASNTGDGHEMGKAIGAIEDEYPHPLMLDPAQLMPYLRVNKLGKRFTPEYEPYNHLALAMQNQPGAINWYITDGDAAGAIDKMWTPSSSCYGPKEVWVGAATSENALKADTLEELAGLMGVPADAFVETINHWNAMCEAGEDTDFHMLPSMMHPIKTAPFYANLEGAAALCTAGGLQITPNSEVLDTEFNVIPGLYAIGNVSGSMFHGTYPHNLNCISHSRCITFGYNVAKQLASK</sequence>
<dbReference type="SUPFAM" id="SSF51905">
    <property type="entry name" value="FAD/NAD(P)-binding domain"/>
    <property type="match status" value="1"/>
</dbReference>
<evidence type="ECO:0000256" key="1">
    <source>
        <dbReference type="ARBA" id="ARBA00001974"/>
    </source>
</evidence>
<evidence type="ECO:0000259" key="5">
    <source>
        <dbReference type="Pfam" id="PF00890"/>
    </source>
</evidence>
<dbReference type="GO" id="GO:0008202">
    <property type="term" value="P:steroid metabolic process"/>
    <property type="evidence" value="ECO:0007669"/>
    <property type="project" value="UniProtKB-ARBA"/>
</dbReference>
<comment type="caution">
    <text evidence="6">The sequence shown here is derived from an EMBL/GenBank/DDBJ whole genome shotgun (WGS) entry which is preliminary data.</text>
</comment>
<dbReference type="InterPro" id="IPR003953">
    <property type="entry name" value="FAD-dep_OxRdtase_2_FAD-bd"/>
</dbReference>
<evidence type="ECO:0000256" key="4">
    <source>
        <dbReference type="ARBA" id="ARBA00023002"/>
    </source>
</evidence>
<gene>
    <name evidence="6" type="ORF">DWY25_10555</name>
</gene>
<dbReference type="NCBIfam" id="TIGR01409">
    <property type="entry name" value="TAT_signal_seq"/>
    <property type="match status" value="1"/>
</dbReference>
<dbReference type="EMBL" id="QRUP01000012">
    <property type="protein sequence ID" value="RGR73436.1"/>
    <property type="molecule type" value="Genomic_DNA"/>
</dbReference>
<organism evidence="6 7">
    <name type="scientific">Holdemania filiformis</name>
    <dbReference type="NCBI Taxonomy" id="61171"/>
    <lineage>
        <taxon>Bacteria</taxon>
        <taxon>Bacillati</taxon>
        <taxon>Bacillota</taxon>
        <taxon>Erysipelotrichia</taxon>
        <taxon>Erysipelotrichales</taxon>
        <taxon>Erysipelotrichaceae</taxon>
        <taxon>Holdemania</taxon>
    </lineage>
</organism>
<dbReference type="Gene3D" id="3.50.50.60">
    <property type="entry name" value="FAD/NAD(P)-binding domain"/>
    <property type="match status" value="1"/>
</dbReference>
<keyword evidence="4" id="KW-0560">Oxidoreductase</keyword>
<dbReference type="SUPFAM" id="SSF56425">
    <property type="entry name" value="Succinate dehydrogenase/fumarate reductase flavoprotein, catalytic domain"/>
    <property type="match status" value="1"/>
</dbReference>
<keyword evidence="3" id="KW-0274">FAD</keyword>
<accession>A0A412FZ37</accession>
<evidence type="ECO:0000256" key="2">
    <source>
        <dbReference type="ARBA" id="ARBA00022630"/>
    </source>
</evidence>
<dbReference type="InterPro" id="IPR036188">
    <property type="entry name" value="FAD/NAD-bd_sf"/>
</dbReference>
<dbReference type="AlphaFoldDB" id="A0A412FZ37"/>
<dbReference type="GO" id="GO:0033765">
    <property type="term" value="F:steroid dehydrogenase activity, acting on the CH-CH group of donors"/>
    <property type="evidence" value="ECO:0007669"/>
    <property type="project" value="UniProtKB-ARBA"/>
</dbReference>
<dbReference type="InterPro" id="IPR027477">
    <property type="entry name" value="Succ_DH/fumarate_Rdtase_cat_sf"/>
</dbReference>
<dbReference type="Gene3D" id="3.90.700.10">
    <property type="entry name" value="Succinate dehydrogenase/fumarate reductase flavoprotein, catalytic domain"/>
    <property type="match status" value="1"/>
</dbReference>
<evidence type="ECO:0000313" key="6">
    <source>
        <dbReference type="EMBL" id="RGR73436.1"/>
    </source>
</evidence>
<dbReference type="InterPro" id="IPR050315">
    <property type="entry name" value="FAD-oxidoreductase_2"/>
</dbReference>
<dbReference type="PRINTS" id="PR00411">
    <property type="entry name" value="PNDRDTASEI"/>
</dbReference>
<evidence type="ECO:0000256" key="3">
    <source>
        <dbReference type="ARBA" id="ARBA00022827"/>
    </source>
</evidence>
<dbReference type="PROSITE" id="PS51318">
    <property type="entry name" value="TAT"/>
    <property type="match status" value="1"/>
</dbReference>
<keyword evidence="7" id="KW-1185">Reference proteome</keyword>
<protein>
    <submittedName>
        <fullName evidence="6">FAD-binding protein</fullName>
    </submittedName>
</protein>
<comment type="cofactor">
    <cofactor evidence="1">
        <name>FAD</name>
        <dbReference type="ChEBI" id="CHEBI:57692"/>
    </cofactor>
</comment>
<dbReference type="InterPro" id="IPR006311">
    <property type="entry name" value="TAT_signal"/>
</dbReference>
<reference evidence="6 7" key="1">
    <citation type="submission" date="2018-08" db="EMBL/GenBank/DDBJ databases">
        <title>A genome reference for cultivated species of the human gut microbiota.</title>
        <authorList>
            <person name="Zou Y."/>
            <person name="Xue W."/>
            <person name="Luo G."/>
        </authorList>
    </citation>
    <scope>NUCLEOTIDE SEQUENCE [LARGE SCALE GENOMIC DNA]</scope>
    <source>
        <strain evidence="6 7">AF24-29</strain>
    </source>
</reference>
<dbReference type="InterPro" id="IPR019546">
    <property type="entry name" value="TAT_signal_bac_arc"/>
</dbReference>